<protein>
    <submittedName>
        <fullName evidence="1">Uncharacterized protein</fullName>
    </submittedName>
</protein>
<sequence>MAHVSWDNNLPTTWTAMVDGKAICSIKRKDIGGWTAAWADDRLWPVPAHLPKAMPQPTRFFSGLEEAQAAVEQALSA</sequence>
<evidence type="ECO:0000313" key="2">
    <source>
        <dbReference type="Proteomes" id="UP001148932"/>
    </source>
</evidence>
<keyword evidence="2" id="KW-1185">Reference proteome</keyword>
<gene>
    <name evidence="1" type="ORF">OIN59_21110</name>
</gene>
<organism evidence="1 2">
    <name type="scientific">Acidovorax benzenivorans</name>
    <dbReference type="NCBI Taxonomy" id="2987520"/>
    <lineage>
        <taxon>Bacteria</taxon>
        <taxon>Pseudomonadati</taxon>
        <taxon>Pseudomonadota</taxon>
        <taxon>Betaproteobacteria</taxon>
        <taxon>Burkholderiales</taxon>
        <taxon>Comamonadaceae</taxon>
        <taxon>Acidovorax</taxon>
    </lineage>
</organism>
<proteinExistence type="predicted"/>
<dbReference type="RefSeq" id="WP_274113559.1">
    <property type="nucleotide sequence ID" value="NZ_JAPCKI010000017.1"/>
</dbReference>
<dbReference type="Proteomes" id="UP001148932">
    <property type="component" value="Unassembled WGS sequence"/>
</dbReference>
<name>A0ABT5S475_9BURK</name>
<comment type="caution">
    <text evidence="1">The sequence shown here is derived from an EMBL/GenBank/DDBJ whole genome shotgun (WGS) entry which is preliminary data.</text>
</comment>
<evidence type="ECO:0000313" key="1">
    <source>
        <dbReference type="EMBL" id="MDD2179948.1"/>
    </source>
</evidence>
<accession>A0ABT5S475</accession>
<dbReference type="EMBL" id="JAPCKI010000017">
    <property type="protein sequence ID" value="MDD2179948.1"/>
    <property type="molecule type" value="Genomic_DNA"/>
</dbReference>
<reference evidence="1" key="1">
    <citation type="submission" date="2022-10" db="EMBL/GenBank/DDBJ databases">
        <title>Description of microaerobic benzene degrading bacteria.</title>
        <authorList>
            <person name="Bedics A."/>
            <person name="Tancsics A."/>
            <person name="Banerjee S."/>
        </authorList>
    </citation>
    <scope>NUCLEOTIDE SEQUENCE</scope>
    <source>
        <strain evidence="1">D2M1</strain>
    </source>
</reference>